<keyword evidence="3" id="KW-0677">Repeat</keyword>
<evidence type="ECO:0000256" key="1">
    <source>
        <dbReference type="ARBA" id="ARBA00004123"/>
    </source>
</evidence>
<feature type="domain" description="C2H2-type" evidence="13">
    <location>
        <begin position="142"/>
        <end position="171"/>
    </location>
</feature>
<evidence type="ECO:0000256" key="11">
    <source>
        <dbReference type="PROSITE-ProRule" id="PRU00042"/>
    </source>
</evidence>
<dbReference type="STRING" id="32507.ENSNBRP00000030040"/>
<feature type="region of interest" description="Disordered" evidence="12">
    <location>
        <begin position="1"/>
        <end position="25"/>
    </location>
</feature>
<dbReference type="FunFam" id="3.30.160.60:FF:000018">
    <property type="entry name" value="Krueppel-like factor 15"/>
    <property type="match status" value="1"/>
</dbReference>
<keyword evidence="8" id="KW-0804">Transcription</keyword>
<dbReference type="AlphaFoldDB" id="A0A3Q4I0X5"/>
<dbReference type="CTD" id="687"/>
<dbReference type="InterPro" id="IPR036236">
    <property type="entry name" value="Znf_C2H2_sf"/>
</dbReference>
<keyword evidence="6" id="KW-0805">Transcription regulation</keyword>
<keyword evidence="5" id="KW-0862">Zinc</keyword>
<feature type="domain" description="C2H2-type" evidence="13">
    <location>
        <begin position="172"/>
        <end position="199"/>
    </location>
</feature>
<dbReference type="GO" id="GO:0000981">
    <property type="term" value="F:DNA-binding transcription factor activity, RNA polymerase II-specific"/>
    <property type="evidence" value="ECO:0007669"/>
    <property type="project" value="TreeGrafter"/>
</dbReference>
<reference evidence="14" key="2">
    <citation type="submission" date="2025-09" db="UniProtKB">
        <authorList>
            <consortium name="Ensembl"/>
        </authorList>
    </citation>
    <scope>IDENTIFICATION</scope>
</reference>
<dbReference type="Bgee" id="ENSNBRG00000022864">
    <property type="expression patterns" value="Expressed in liver and 3 other cell types or tissues"/>
</dbReference>
<keyword evidence="2" id="KW-0479">Metal-binding</keyword>
<dbReference type="Ensembl" id="ENSNBRT00000030805.1">
    <property type="protein sequence ID" value="ENSNBRP00000030040.1"/>
    <property type="gene ID" value="ENSNBRG00000022864.1"/>
</dbReference>
<dbReference type="OrthoDB" id="6365676at2759"/>
<evidence type="ECO:0000256" key="12">
    <source>
        <dbReference type="SAM" id="MobiDB-lite"/>
    </source>
</evidence>
<feature type="domain" description="C2H2-type" evidence="13">
    <location>
        <begin position="112"/>
        <end position="141"/>
    </location>
</feature>
<feature type="region of interest" description="Disordered" evidence="12">
    <location>
        <begin position="192"/>
        <end position="230"/>
    </location>
</feature>
<dbReference type="SMART" id="SM00355">
    <property type="entry name" value="ZnF_C2H2"/>
    <property type="match status" value="3"/>
</dbReference>
<proteinExistence type="inferred from homology"/>
<dbReference type="RefSeq" id="XP_006784121.1">
    <property type="nucleotide sequence ID" value="XM_006784058.2"/>
</dbReference>
<keyword evidence="7" id="KW-0238">DNA-binding</keyword>
<evidence type="ECO:0000256" key="9">
    <source>
        <dbReference type="ARBA" id="ARBA00023242"/>
    </source>
</evidence>
<evidence type="ECO:0000256" key="6">
    <source>
        <dbReference type="ARBA" id="ARBA00023015"/>
    </source>
</evidence>
<evidence type="ECO:0000259" key="13">
    <source>
        <dbReference type="PROSITE" id="PS50157"/>
    </source>
</evidence>
<dbReference type="GeneTree" id="ENSGT00940000160905"/>
<dbReference type="PROSITE" id="PS00028">
    <property type="entry name" value="ZINC_FINGER_C2H2_1"/>
    <property type="match status" value="3"/>
</dbReference>
<keyword evidence="9" id="KW-0539">Nucleus</keyword>
<dbReference type="Pfam" id="PF00096">
    <property type="entry name" value="zf-C2H2"/>
    <property type="match status" value="3"/>
</dbReference>
<dbReference type="OMA" id="SEKRHCC"/>
<comment type="similarity">
    <text evidence="10">Belongs to the Sp1 C2H2-type zinc-finger protein family.</text>
</comment>
<organism evidence="14 15">
    <name type="scientific">Neolamprologus brichardi</name>
    <name type="common">Fairy cichlid</name>
    <name type="synonym">Lamprologus brichardi</name>
    <dbReference type="NCBI Taxonomy" id="32507"/>
    <lineage>
        <taxon>Eukaryota</taxon>
        <taxon>Metazoa</taxon>
        <taxon>Chordata</taxon>
        <taxon>Craniata</taxon>
        <taxon>Vertebrata</taxon>
        <taxon>Euteleostomi</taxon>
        <taxon>Actinopterygii</taxon>
        <taxon>Neopterygii</taxon>
        <taxon>Teleostei</taxon>
        <taxon>Neoteleostei</taxon>
        <taxon>Acanthomorphata</taxon>
        <taxon>Ovalentaria</taxon>
        <taxon>Cichlomorphae</taxon>
        <taxon>Cichliformes</taxon>
        <taxon>Cichlidae</taxon>
        <taxon>African cichlids</taxon>
        <taxon>Pseudocrenilabrinae</taxon>
        <taxon>Lamprologini</taxon>
        <taxon>Neolamprologus</taxon>
    </lineage>
</organism>
<dbReference type="GO" id="GO:0000978">
    <property type="term" value="F:RNA polymerase II cis-regulatory region sequence-specific DNA binding"/>
    <property type="evidence" value="ECO:0007669"/>
    <property type="project" value="TreeGrafter"/>
</dbReference>
<sequence>MSSVVDVSADRVPSRPPPGRMEDVLKESQENRTLLMVARILLDLNKCSPNAVSAGENRCLGGSEAGAQEKAERGSRLSCGDSRGSPASQAKHPRNTKAAAAAGRLPCSEKRHCCPFAGCGKMYGKSSHLKAHLRVHTGERPFECTWAGCGKKFSRSDELTRHYRTHTGEKRFNCPMCDKCFMRSDHLKKHARRHPGFHPSMLQGSGAAKRRRCSVSVSSSDSGDRSPTGV</sequence>
<dbReference type="SUPFAM" id="SSF57667">
    <property type="entry name" value="beta-beta-alpha zinc fingers"/>
    <property type="match status" value="2"/>
</dbReference>
<dbReference type="InterPro" id="IPR013087">
    <property type="entry name" value="Znf_C2H2_type"/>
</dbReference>
<evidence type="ECO:0000256" key="7">
    <source>
        <dbReference type="ARBA" id="ARBA00023125"/>
    </source>
</evidence>
<evidence type="ECO:0000256" key="10">
    <source>
        <dbReference type="ARBA" id="ARBA00038409"/>
    </source>
</evidence>
<dbReference type="GO" id="GO:2000374">
    <property type="term" value="P:regulation of oxygen metabolic process"/>
    <property type="evidence" value="ECO:0007669"/>
    <property type="project" value="Ensembl"/>
</dbReference>
<dbReference type="GO" id="GO:0043249">
    <property type="term" value="P:erythrocyte maturation"/>
    <property type="evidence" value="ECO:0007669"/>
    <property type="project" value="Ensembl"/>
</dbReference>
<feature type="region of interest" description="Disordered" evidence="12">
    <location>
        <begin position="65"/>
        <end position="97"/>
    </location>
</feature>
<dbReference type="GO" id="GO:0042098">
    <property type="term" value="P:T cell proliferation"/>
    <property type="evidence" value="ECO:0007669"/>
    <property type="project" value="Ensembl"/>
</dbReference>
<dbReference type="Gene3D" id="3.30.160.60">
    <property type="entry name" value="Classic Zinc Finger"/>
    <property type="match status" value="3"/>
</dbReference>
<keyword evidence="4 11" id="KW-0863">Zinc-finger</keyword>
<evidence type="ECO:0000256" key="4">
    <source>
        <dbReference type="ARBA" id="ARBA00022771"/>
    </source>
</evidence>
<keyword evidence="15" id="KW-1185">Reference proteome</keyword>
<name>A0A3Q4I0X5_NEOBR</name>
<evidence type="ECO:0000256" key="2">
    <source>
        <dbReference type="ARBA" id="ARBA00022723"/>
    </source>
</evidence>
<reference evidence="14" key="1">
    <citation type="submission" date="2025-08" db="UniProtKB">
        <authorList>
            <consortium name="Ensembl"/>
        </authorList>
    </citation>
    <scope>IDENTIFICATION</scope>
</reference>
<evidence type="ECO:0000256" key="3">
    <source>
        <dbReference type="ARBA" id="ARBA00022737"/>
    </source>
</evidence>
<dbReference type="GO" id="GO:0008270">
    <property type="term" value="F:zinc ion binding"/>
    <property type="evidence" value="ECO:0007669"/>
    <property type="project" value="UniProtKB-KW"/>
</dbReference>
<dbReference type="PANTHER" id="PTHR23235:SF132">
    <property type="entry name" value="KRUEPPEL-LIKE FACTOR 9"/>
    <property type="match status" value="1"/>
</dbReference>
<protein>
    <submittedName>
        <fullName evidence="14">Kruppel like factor 9</fullName>
    </submittedName>
</protein>
<evidence type="ECO:0000313" key="15">
    <source>
        <dbReference type="Proteomes" id="UP000261580"/>
    </source>
</evidence>
<evidence type="ECO:0000256" key="5">
    <source>
        <dbReference type="ARBA" id="ARBA00022833"/>
    </source>
</evidence>
<dbReference type="GO" id="GO:0005634">
    <property type="term" value="C:nucleus"/>
    <property type="evidence" value="ECO:0007669"/>
    <property type="project" value="UniProtKB-SubCell"/>
</dbReference>
<comment type="subcellular location">
    <subcellularLocation>
        <location evidence="1">Nucleus</location>
    </subcellularLocation>
</comment>
<evidence type="ECO:0000256" key="8">
    <source>
        <dbReference type="ARBA" id="ARBA00023163"/>
    </source>
</evidence>
<dbReference type="PANTHER" id="PTHR23235">
    <property type="entry name" value="KRUEPPEL-LIKE TRANSCRIPTION FACTOR"/>
    <property type="match status" value="1"/>
</dbReference>
<dbReference type="Proteomes" id="UP000261580">
    <property type="component" value="Unassembled WGS sequence"/>
</dbReference>
<dbReference type="PROSITE" id="PS50157">
    <property type="entry name" value="ZINC_FINGER_C2H2_2"/>
    <property type="match status" value="3"/>
</dbReference>
<dbReference type="GeneID" id="102776930"/>
<accession>A0A3Q4I0X5</accession>
<dbReference type="FunFam" id="3.30.160.60:FF:000232">
    <property type="entry name" value="Krueppel-like factor 9"/>
    <property type="match status" value="1"/>
</dbReference>
<dbReference type="FunFam" id="3.30.160.60:FF:000926">
    <property type="entry name" value="Kruppel like factor 13"/>
    <property type="match status" value="1"/>
</dbReference>
<evidence type="ECO:0000313" key="14">
    <source>
        <dbReference type="Ensembl" id="ENSNBRP00000030040.1"/>
    </source>
</evidence>